<reference evidence="4 5" key="1">
    <citation type="submission" date="2016-10" db="EMBL/GenBank/DDBJ databases">
        <authorList>
            <person name="de Groot N.N."/>
        </authorList>
    </citation>
    <scope>NUCLEOTIDE SEQUENCE [LARGE SCALE GENOMIC DNA]</scope>
    <source>
        <strain evidence="4 5">DSM 18438</strain>
    </source>
</reference>
<feature type="region of interest" description="Disordered" evidence="1">
    <location>
        <begin position="350"/>
        <end position="438"/>
    </location>
</feature>
<keyword evidence="2" id="KW-0812">Transmembrane</keyword>
<dbReference type="GO" id="GO:0042834">
    <property type="term" value="F:peptidoglycan binding"/>
    <property type="evidence" value="ECO:0007669"/>
    <property type="project" value="InterPro"/>
</dbReference>
<protein>
    <submittedName>
        <fullName evidence="4">Sporulation related domain-containing protein</fullName>
    </submittedName>
</protein>
<dbReference type="Proteomes" id="UP000199058">
    <property type="component" value="Unassembled WGS sequence"/>
</dbReference>
<evidence type="ECO:0000313" key="5">
    <source>
        <dbReference type="Proteomes" id="UP000199058"/>
    </source>
</evidence>
<sequence length="537" mass="59617">MPSREPSLSNSDTSSSAEVVQLLENINDQAVFYPGRQHGKHLDLLLHLSRYSNLLLTITGPTGSGKTHLKNKLREQLDSGVTAVNLDASKVGKAPKLLSALESALRLEIPPRADNRQYLEEIRNHTQLLTEDGGSCLLLIDNAEELDQGALDLLLELATTSNDSRRPHLALFGRDELLKRLHDRDNQARFESVGHHLPLEAFGEVEARGYLEHRCRSVGLEHLPLNDNQFRRVYKAAHGWPGLLNKALLKELNESGPAEDTLAEVAKPAKKTAAPKKQKTRKTPLWPIFGAAVLIAGLVVGFLYYGDLSDDTSVSPTATGLISRSQQIRQDSWEGPLGESSQVIEELERRVEDLPPLEEEVAEDLSTAEPLPEEAAEADTPDATPPVETGDQPIDSPDDAPPEMAELDEPVFDPQPLQQPEPAIEEETAEQETEGFTDSGHRREAWLIDRPPNNFSLQLLASSEEATVRNFIENQDNPENFAYYQRDHAGSPWVVVYGDFSNRAQAEAAREDLPASLQNLQPWLRRFNSIQGDLNNR</sequence>
<dbReference type="PANTHER" id="PTHR35894:SF7">
    <property type="entry name" value="GENERAL SECRETION PATHWAY PROTEIN A-RELATED"/>
    <property type="match status" value="1"/>
</dbReference>
<name>A0A1I1IQ37_9GAMM</name>
<accession>A0A1I1IQ37</accession>
<dbReference type="EMBL" id="FOLH01000005">
    <property type="protein sequence ID" value="SFC37812.1"/>
    <property type="molecule type" value="Genomic_DNA"/>
</dbReference>
<evidence type="ECO:0000259" key="3">
    <source>
        <dbReference type="PROSITE" id="PS51724"/>
    </source>
</evidence>
<dbReference type="GO" id="GO:0016887">
    <property type="term" value="F:ATP hydrolysis activity"/>
    <property type="evidence" value="ECO:0007669"/>
    <property type="project" value="InterPro"/>
</dbReference>
<organism evidence="4 5">
    <name type="scientific">Marinospirillum celere</name>
    <dbReference type="NCBI Taxonomy" id="1122252"/>
    <lineage>
        <taxon>Bacteria</taxon>
        <taxon>Pseudomonadati</taxon>
        <taxon>Pseudomonadota</taxon>
        <taxon>Gammaproteobacteria</taxon>
        <taxon>Oceanospirillales</taxon>
        <taxon>Oceanospirillaceae</taxon>
        <taxon>Marinospirillum</taxon>
    </lineage>
</organism>
<evidence type="ECO:0000256" key="1">
    <source>
        <dbReference type="SAM" id="MobiDB-lite"/>
    </source>
</evidence>
<dbReference type="InterPro" id="IPR052026">
    <property type="entry name" value="ExeA_AAA_ATPase_DNA-bind"/>
</dbReference>
<dbReference type="OrthoDB" id="6189127at2"/>
<dbReference type="InterPro" id="IPR036680">
    <property type="entry name" value="SPOR-like_sf"/>
</dbReference>
<dbReference type="Pfam" id="PF13401">
    <property type="entry name" value="AAA_22"/>
    <property type="match status" value="1"/>
</dbReference>
<dbReference type="PANTHER" id="PTHR35894">
    <property type="entry name" value="GENERAL SECRETION PATHWAY PROTEIN A-RELATED"/>
    <property type="match status" value="1"/>
</dbReference>
<evidence type="ECO:0000313" key="4">
    <source>
        <dbReference type="EMBL" id="SFC37812.1"/>
    </source>
</evidence>
<feature type="compositionally biased region" description="Acidic residues" evidence="1">
    <location>
        <begin position="371"/>
        <end position="380"/>
    </location>
</feature>
<keyword evidence="5" id="KW-1185">Reference proteome</keyword>
<feature type="compositionally biased region" description="Acidic residues" evidence="1">
    <location>
        <begin position="423"/>
        <end position="435"/>
    </location>
</feature>
<keyword evidence="2" id="KW-1133">Transmembrane helix</keyword>
<dbReference type="Gene3D" id="3.40.50.300">
    <property type="entry name" value="P-loop containing nucleotide triphosphate hydrolases"/>
    <property type="match status" value="1"/>
</dbReference>
<dbReference type="Pfam" id="PF05036">
    <property type="entry name" value="SPOR"/>
    <property type="match status" value="1"/>
</dbReference>
<dbReference type="RefSeq" id="WP_091964041.1">
    <property type="nucleotide sequence ID" value="NZ_FOLH01000005.1"/>
</dbReference>
<dbReference type="InterPro" id="IPR007730">
    <property type="entry name" value="SPOR-like_dom"/>
</dbReference>
<dbReference type="InterPro" id="IPR027417">
    <property type="entry name" value="P-loop_NTPase"/>
</dbReference>
<dbReference type="AlphaFoldDB" id="A0A1I1IQ37"/>
<dbReference type="PROSITE" id="PS51724">
    <property type="entry name" value="SPOR"/>
    <property type="match status" value="1"/>
</dbReference>
<gene>
    <name evidence="4" type="ORF">SAMN05660443_2420</name>
</gene>
<feature type="transmembrane region" description="Helical" evidence="2">
    <location>
        <begin position="285"/>
        <end position="305"/>
    </location>
</feature>
<dbReference type="STRING" id="1122252.SAMN05660443_2420"/>
<dbReference type="SUPFAM" id="SSF52540">
    <property type="entry name" value="P-loop containing nucleoside triphosphate hydrolases"/>
    <property type="match status" value="1"/>
</dbReference>
<keyword evidence="2" id="KW-0472">Membrane</keyword>
<feature type="compositionally biased region" description="Acidic residues" evidence="1">
    <location>
        <begin position="396"/>
        <end position="411"/>
    </location>
</feature>
<dbReference type="InterPro" id="IPR049945">
    <property type="entry name" value="AAA_22"/>
</dbReference>
<feature type="domain" description="SPOR" evidence="3">
    <location>
        <begin position="449"/>
        <end position="526"/>
    </location>
</feature>
<evidence type="ECO:0000256" key="2">
    <source>
        <dbReference type="SAM" id="Phobius"/>
    </source>
</evidence>
<dbReference type="Gene3D" id="3.30.70.1070">
    <property type="entry name" value="Sporulation related repeat"/>
    <property type="match status" value="1"/>
</dbReference>
<proteinExistence type="predicted"/>